<dbReference type="Pfam" id="PF00231">
    <property type="entry name" value="ATP-synt"/>
    <property type="match status" value="1"/>
</dbReference>
<evidence type="ECO:0000256" key="3">
    <source>
        <dbReference type="ARBA" id="ARBA00007681"/>
    </source>
</evidence>
<dbReference type="InterPro" id="IPR000131">
    <property type="entry name" value="ATP_synth_F1_gsu"/>
</dbReference>
<gene>
    <name evidence="10" type="ORF">FHS74_004819</name>
</gene>
<keyword evidence="9" id="KW-0066">ATP synthesis</keyword>
<dbReference type="AlphaFoldDB" id="A0A7X0EEU2"/>
<evidence type="ECO:0000256" key="5">
    <source>
        <dbReference type="ARBA" id="ARBA00022781"/>
    </source>
</evidence>
<evidence type="ECO:0000313" key="11">
    <source>
        <dbReference type="Proteomes" id="UP000539175"/>
    </source>
</evidence>
<name>A0A7X0EEU2_9PROT</name>
<evidence type="ECO:0000256" key="1">
    <source>
        <dbReference type="ARBA" id="ARBA00003456"/>
    </source>
</evidence>
<evidence type="ECO:0000256" key="2">
    <source>
        <dbReference type="ARBA" id="ARBA00004170"/>
    </source>
</evidence>
<dbReference type="SUPFAM" id="SSF52943">
    <property type="entry name" value="ATP synthase (F1-ATPase), gamma subunit"/>
    <property type="match status" value="1"/>
</dbReference>
<accession>A0A7X0EEU2</accession>
<dbReference type="GO" id="GO:0046933">
    <property type="term" value="F:proton-transporting ATP synthase activity, rotational mechanism"/>
    <property type="evidence" value="ECO:0007669"/>
    <property type="project" value="InterPro"/>
</dbReference>
<evidence type="ECO:0000256" key="8">
    <source>
        <dbReference type="ARBA" id="ARBA00023196"/>
    </source>
</evidence>
<keyword evidence="8" id="KW-0139">CF(1)</keyword>
<comment type="similarity">
    <text evidence="3">Belongs to the ATPase gamma chain family.</text>
</comment>
<evidence type="ECO:0000256" key="6">
    <source>
        <dbReference type="ARBA" id="ARBA00023065"/>
    </source>
</evidence>
<keyword evidence="4" id="KW-0813">Transport</keyword>
<evidence type="ECO:0000313" key="10">
    <source>
        <dbReference type="EMBL" id="MBB6254233.1"/>
    </source>
</evidence>
<comment type="function">
    <text evidence="1">Produces ATP from ADP in the presence of a proton gradient across the membrane. The gamma chain is believed to be important in regulating ATPase activity and the flow of protons through the CF(0) complex.</text>
</comment>
<organism evidence="10 11">
    <name type="scientific">Nitrospirillum iridis</name>
    <dbReference type="NCBI Taxonomy" id="765888"/>
    <lineage>
        <taxon>Bacteria</taxon>
        <taxon>Pseudomonadati</taxon>
        <taxon>Pseudomonadota</taxon>
        <taxon>Alphaproteobacteria</taxon>
        <taxon>Rhodospirillales</taxon>
        <taxon>Azospirillaceae</taxon>
        <taxon>Nitrospirillum</taxon>
    </lineage>
</organism>
<evidence type="ECO:0000256" key="4">
    <source>
        <dbReference type="ARBA" id="ARBA00022448"/>
    </source>
</evidence>
<reference evidence="10 11" key="1">
    <citation type="submission" date="2020-08" db="EMBL/GenBank/DDBJ databases">
        <title>Genomic Encyclopedia of Type Strains, Phase IV (KMG-IV): sequencing the most valuable type-strain genomes for metagenomic binning, comparative biology and taxonomic classification.</title>
        <authorList>
            <person name="Goeker M."/>
        </authorList>
    </citation>
    <scope>NUCLEOTIDE SEQUENCE [LARGE SCALE GENOMIC DNA]</scope>
    <source>
        <strain evidence="10 11">DSM 22198</strain>
    </source>
</reference>
<dbReference type="InterPro" id="IPR035968">
    <property type="entry name" value="ATP_synth_F1_ATPase_gsu"/>
</dbReference>
<keyword evidence="5" id="KW-0375">Hydrogen ion transport</keyword>
<comment type="subcellular location">
    <subcellularLocation>
        <location evidence="2">Membrane</location>
        <topology evidence="2">Peripheral membrane protein</topology>
    </subcellularLocation>
</comment>
<keyword evidence="6" id="KW-0406">Ion transport</keyword>
<keyword evidence="11" id="KW-1185">Reference proteome</keyword>
<dbReference type="GO" id="GO:0045259">
    <property type="term" value="C:proton-transporting ATP synthase complex"/>
    <property type="evidence" value="ECO:0007669"/>
    <property type="project" value="UniProtKB-KW"/>
</dbReference>
<sequence>MTDRLTDLNVRVQGIRQLGAVVRAMRGMAAARAQQARGQLATVDHYAAALAAAAGQALALTGEGMTGDGMTGPYAPTSRRAMVIFCAEQGFAGPFSERILDAALDATSAEAATTDLFLVGTRGLMLARERGLKVAWSHALPAQPQGIPKLADRICQALYGQLATGDIGSAQAIHGQTHPGQPMRVERLQLFPLDPAPFPRKQGGSPPLLNLPARTLLAELTADYVHAQLCRAALHAFAAENEARMEAMAAASSQIDRQLDGLQAAQRILRQEEITAEIIELAAGETAGRARRR</sequence>
<dbReference type="Gene3D" id="1.10.287.80">
    <property type="entry name" value="ATP synthase, gamma subunit, helix hairpin domain"/>
    <property type="match status" value="1"/>
</dbReference>
<dbReference type="EMBL" id="JACIIZ010000016">
    <property type="protein sequence ID" value="MBB6254233.1"/>
    <property type="molecule type" value="Genomic_DNA"/>
</dbReference>
<proteinExistence type="inferred from homology"/>
<comment type="caution">
    <text evidence="10">The sequence shown here is derived from an EMBL/GenBank/DDBJ whole genome shotgun (WGS) entry which is preliminary data.</text>
</comment>
<protein>
    <submittedName>
        <fullName evidence="10">F-type H+-transporting ATPase subunit gamma</fullName>
    </submittedName>
</protein>
<keyword evidence="7" id="KW-0472">Membrane</keyword>
<evidence type="ECO:0000256" key="7">
    <source>
        <dbReference type="ARBA" id="ARBA00023136"/>
    </source>
</evidence>
<dbReference type="Gene3D" id="3.40.1380.10">
    <property type="match status" value="1"/>
</dbReference>
<evidence type="ECO:0000256" key="9">
    <source>
        <dbReference type="ARBA" id="ARBA00023310"/>
    </source>
</evidence>
<dbReference type="RefSeq" id="WP_184806394.1">
    <property type="nucleotide sequence ID" value="NZ_JACIIZ010000016.1"/>
</dbReference>
<dbReference type="Proteomes" id="UP000539175">
    <property type="component" value="Unassembled WGS sequence"/>
</dbReference>